<dbReference type="EMBL" id="PGOL01000411">
    <property type="protein sequence ID" value="PKI70969.1"/>
    <property type="molecule type" value="Genomic_DNA"/>
</dbReference>
<evidence type="ECO:0000313" key="4">
    <source>
        <dbReference type="Proteomes" id="UP000233551"/>
    </source>
</evidence>
<evidence type="ECO:0000259" key="2">
    <source>
        <dbReference type="Pfam" id="PF24924"/>
    </source>
</evidence>
<organism evidence="3 4">
    <name type="scientific">Punica granatum</name>
    <name type="common">Pomegranate</name>
    <dbReference type="NCBI Taxonomy" id="22663"/>
    <lineage>
        <taxon>Eukaryota</taxon>
        <taxon>Viridiplantae</taxon>
        <taxon>Streptophyta</taxon>
        <taxon>Embryophyta</taxon>
        <taxon>Tracheophyta</taxon>
        <taxon>Spermatophyta</taxon>
        <taxon>Magnoliopsida</taxon>
        <taxon>eudicotyledons</taxon>
        <taxon>Gunneridae</taxon>
        <taxon>Pentapetalae</taxon>
        <taxon>rosids</taxon>
        <taxon>malvids</taxon>
        <taxon>Myrtales</taxon>
        <taxon>Lythraceae</taxon>
        <taxon>Punica</taxon>
    </lineage>
</organism>
<comment type="caution">
    <text evidence="3">The sequence shown here is derived from an EMBL/GenBank/DDBJ whole genome shotgun (WGS) entry which is preliminary data.</text>
</comment>
<evidence type="ECO:0000256" key="1">
    <source>
        <dbReference type="SAM" id="MobiDB-lite"/>
    </source>
</evidence>
<evidence type="ECO:0000313" key="3">
    <source>
        <dbReference type="EMBL" id="PKI70969.1"/>
    </source>
</evidence>
<dbReference type="InterPro" id="IPR056647">
    <property type="entry name" value="DUF7745"/>
</dbReference>
<keyword evidence="4" id="KW-1185">Reference proteome</keyword>
<protein>
    <recommendedName>
        <fullName evidence="2">DUF7745 domain-containing protein</fullName>
    </recommendedName>
</protein>
<sequence>MASGDSFSRASVVRPRKGGYSQATLHRLRACVPRRDEIRVRMDHPDPGLRLEAITPPRQEIMRIWRTFRPVDCAFIQDIIEDVVMLTKTPVDWIFLRTAAEFWDPQHAVLNFQGIELAPTIEEYTTLIQRPTPTTQGIFVPNPFAVIRSQLSTLLGIPVQEVHQELHQGWDHGVRIAWLSDWTLLRALTPSTASYQCDACHGFLLLIFGTLLFPYAPNLIDGAIAQVVLQAVGGHRCPGIVGVPLLNHLGSTLIFPGRVIAIGVTPVSTPFWPIGFLQENPDQSPGYYSSLGNRRRTCGHGVMNNGRRAGSTRKAEEGGQKNRQDKEPRKQRIRHCGTIHHRITEIPKGAQYRTLKIPLSTKVTNDTSGRISGANRLSWDASDLSRTPFLTGLREARPTNK</sequence>
<feature type="domain" description="DUF7745" evidence="2">
    <location>
        <begin position="84"/>
        <end position="230"/>
    </location>
</feature>
<dbReference type="Proteomes" id="UP000233551">
    <property type="component" value="Unassembled WGS sequence"/>
</dbReference>
<accession>A0A2I0KR72</accession>
<feature type="region of interest" description="Disordered" evidence="1">
    <location>
        <begin position="298"/>
        <end position="332"/>
    </location>
</feature>
<gene>
    <name evidence="3" type="ORF">CRG98_008643</name>
</gene>
<proteinExistence type="predicted"/>
<dbReference type="AlphaFoldDB" id="A0A2I0KR72"/>
<reference evidence="3 4" key="1">
    <citation type="submission" date="2017-11" db="EMBL/GenBank/DDBJ databases">
        <title>De-novo sequencing of pomegranate (Punica granatum L.) genome.</title>
        <authorList>
            <person name="Akparov Z."/>
            <person name="Amiraslanov A."/>
            <person name="Hajiyeva S."/>
            <person name="Abbasov M."/>
            <person name="Kaur K."/>
            <person name="Hamwieh A."/>
            <person name="Solovyev V."/>
            <person name="Salamov A."/>
            <person name="Braich B."/>
            <person name="Kosarev P."/>
            <person name="Mahmoud A."/>
            <person name="Hajiyev E."/>
            <person name="Babayeva S."/>
            <person name="Izzatullayeva V."/>
            <person name="Mammadov A."/>
            <person name="Mammadov A."/>
            <person name="Sharifova S."/>
            <person name="Ojaghi J."/>
            <person name="Eynullazada K."/>
            <person name="Bayramov B."/>
            <person name="Abdulazimova A."/>
            <person name="Shahmuradov I."/>
        </authorList>
    </citation>
    <scope>NUCLEOTIDE SEQUENCE [LARGE SCALE GENOMIC DNA]</scope>
    <source>
        <strain evidence="4">cv. AG2017</strain>
        <tissue evidence="3">Leaf</tissue>
    </source>
</reference>
<feature type="compositionally biased region" description="Basic and acidic residues" evidence="1">
    <location>
        <begin position="313"/>
        <end position="330"/>
    </location>
</feature>
<name>A0A2I0KR72_PUNGR</name>
<dbReference type="Pfam" id="PF24924">
    <property type="entry name" value="DUF7745"/>
    <property type="match status" value="1"/>
</dbReference>